<protein>
    <submittedName>
        <fullName evidence="1">RCG58640</fullName>
    </submittedName>
</protein>
<dbReference type="AlphaFoldDB" id="A6JL39"/>
<evidence type="ECO:0000313" key="1">
    <source>
        <dbReference type="EMBL" id="EDM10604.1"/>
    </source>
</evidence>
<dbReference type="Proteomes" id="UP000234681">
    <property type="component" value="Chromosome 11"/>
</dbReference>
<proteinExistence type="predicted"/>
<name>A6JL39_RAT</name>
<accession>A6JL39</accession>
<evidence type="ECO:0000313" key="2">
    <source>
        <dbReference type="Proteomes" id="UP000234681"/>
    </source>
</evidence>
<organism evidence="1 2">
    <name type="scientific">Rattus norvegicus</name>
    <name type="common">Rat</name>
    <dbReference type="NCBI Taxonomy" id="10116"/>
    <lineage>
        <taxon>Eukaryota</taxon>
        <taxon>Metazoa</taxon>
        <taxon>Chordata</taxon>
        <taxon>Craniata</taxon>
        <taxon>Vertebrata</taxon>
        <taxon>Euteleostomi</taxon>
        <taxon>Mammalia</taxon>
        <taxon>Eutheria</taxon>
        <taxon>Euarchontoglires</taxon>
        <taxon>Glires</taxon>
        <taxon>Rodentia</taxon>
        <taxon>Myomorpha</taxon>
        <taxon>Muroidea</taxon>
        <taxon>Muridae</taxon>
        <taxon>Murinae</taxon>
        <taxon>Rattus</taxon>
    </lineage>
</organism>
<dbReference type="EMBL" id="CH473989">
    <property type="protein sequence ID" value="EDM10604.1"/>
    <property type="molecule type" value="Genomic_DNA"/>
</dbReference>
<sequence>MCLFKASRTGCPCCHV</sequence>
<reference evidence="2" key="1">
    <citation type="submission" date="2005-09" db="EMBL/GenBank/DDBJ databases">
        <authorList>
            <person name="Mural R.J."/>
            <person name="Li P.W."/>
            <person name="Adams M.D."/>
            <person name="Amanatides P.G."/>
            <person name="Baden-Tillson H."/>
            <person name="Barnstead M."/>
            <person name="Chin S.H."/>
            <person name="Dew I."/>
            <person name="Evans C.A."/>
            <person name="Ferriera S."/>
            <person name="Flanigan M."/>
            <person name="Fosler C."/>
            <person name="Glodek A."/>
            <person name="Gu Z."/>
            <person name="Holt R.A."/>
            <person name="Jennings D."/>
            <person name="Kraft C.L."/>
            <person name="Lu F."/>
            <person name="Nguyen T."/>
            <person name="Nusskern D.R."/>
            <person name="Pfannkoch C.M."/>
            <person name="Sitter C."/>
            <person name="Sutton G.G."/>
            <person name="Venter J.C."/>
            <person name="Wang Z."/>
            <person name="Woodage T."/>
            <person name="Zheng X.H."/>
            <person name="Zhong F."/>
        </authorList>
    </citation>
    <scope>NUCLEOTIDE SEQUENCE [LARGE SCALE GENOMIC DNA]</scope>
    <source>
        <strain>BN</strain>
        <strain evidence="2">Sprague-Dawley</strain>
    </source>
</reference>
<gene>
    <name evidence="1" type="ORF">rCG_58640</name>
</gene>